<dbReference type="AlphaFoldDB" id="A0A0B1R0U9"/>
<dbReference type="Gene3D" id="6.10.140.1340">
    <property type="match status" value="1"/>
</dbReference>
<dbReference type="InterPro" id="IPR001763">
    <property type="entry name" value="Rhodanese-like_dom"/>
</dbReference>
<gene>
    <name evidence="3" type="ORF">QU24_20485</name>
</gene>
<dbReference type="InterPro" id="IPR021309">
    <property type="entry name" value="YgaP-like_TM"/>
</dbReference>
<reference evidence="3 4" key="1">
    <citation type="submission" date="2014-11" db="EMBL/GenBank/DDBJ databases">
        <title>Genome sequencing of Pantoea rodasii ND03.</title>
        <authorList>
            <person name="Muhamad Yunos N.Y."/>
            <person name="Chan K.-G."/>
        </authorList>
    </citation>
    <scope>NUCLEOTIDE SEQUENCE [LARGE SCALE GENOMIC DNA]</scope>
    <source>
        <strain evidence="3 4">ND03</strain>
    </source>
</reference>
<dbReference type="SMART" id="SM00450">
    <property type="entry name" value="RHOD"/>
    <property type="match status" value="1"/>
</dbReference>
<name>A0A0B1R0U9_9GAMM</name>
<protein>
    <submittedName>
        <fullName evidence="3">Membrane protein</fullName>
    </submittedName>
</protein>
<dbReference type="EMBL" id="JTJJ01000089">
    <property type="protein sequence ID" value="KHJ66259.1"/>
    <property type="molecule type" value="Genomic_DNA"/>
</dbReference>
<dbReference type="PANTHER" id="PTHR44086">
    <property type="entry name" value="THIOSULFATE SULFURTRANSFERASE RDL2, MITOCHONDRIAL-RELATED"/>
    <property type="match status" value="1"/>
</dbReference>
<dbReference type="Pfam" id="PF00581">
    <property type="entry name" value="Rhodanese"/>
    <property type="match status" value="1"/>
</dbReference>
<sequence>MPSVIVSPEEVKLLSGSPILLIDVRGYDEWRREHIPGARSVPLDTLTPGCFREEALHDTDTVVFHCQTGMRTDKFKEQLIASVYPAKAFIMDGGLNAWKAAGYPVILDRRQPLPLMRQVQITAGALALCGTVAGALLAPVLYTIPGFVGAGLVFAGVTGWCGMARLLSVMPWNNRQ</sequence>
<evidence type="ECO:0000313" key="4">
    <source>
        <dbReference type="Proteomes" id="UP000030853"/>
    </source>
</evidence>
<feature type="transmembrane region" description="Helical" evidence="1">
    <location>
        <begin position="147"/>
        <end position="167"/>
    </location>
</feature>
<keyword evidence="1" id="KW-1133">Transmembrane helix</keyword>
<dbReference type="Pfam" id="PF11127">
    <property type="entry name" value="YgaP-like_TM"/>
    <property type="match status" value="1"/>
</dbReference>
<evidence type="ECO:0000259" key="2">
    <source>
        <dbReference type="PROSITE" id="PS50206"/>
    </source>
</evidence>
<dbReference type="Gene3D" id="3.40.250.10">
    <property type="entry name" value="Rhodanese-like domain"/>
    <property type="match status" value="1"/>
</dbReference>
<organism evidence="3 4">
    <name type="scientific">Pantoea rodasii</name>
    <dbReference type="NCBI Taxonomy" id="1076549"/>
    <lineage>
        <taxon>Bacteria</taxon>
        <taxon>Pseudomonadati</taxon>
        <taxon>Pseudomonadota</taxon>
        <taxon>Gammaproteobacteria</taxon>
        <taxon>Enterobacterales</taxon>
        <taxon>Erwiniaceae</taxon>
        <taxon>Pantoea</taxon>
    </lineage>
</organism>
<feature type="domain" description="Rhodanese" evidence="2">
    <location>
        <begin position="15"/>
        <end position="107"/>
    </location>
</feature>
<keyword evidence="1" id="KW-0812">Transmembrane</keyword>
<evidence type="ECO:0000313" key="3">
    <source>
        <dbReference type="EMBL" id="KHJ66259.1"/>
    </source>
</evidence>
<dbReference type="PANTHER" id="PTHR44086:SF10">
    <property type="entry name" value="THIOSULFATE SULFURTRANSFERASE_RHODANESE-LIKE DOMAIN-CONTAINING PROTEIN 3"/>
    <property type="match status" value="1"/>
</dbReference>
<proteinExistence type="predicted"/>
<dbReference type="InterPro" id="IPR036873">
    <property type="entry name" value="Rhodanese-like_dom_sf"/>
</dbReference>
<keyword evidence="1" id="KW-0472">Membrane</keyword>
<dbReference type="Proteomes" id="UP000030853">
    <property type="component" value="Unassembled WGS sequence"/>
</dbReference>
<feature type="transmembrane region" description="Helical" evidence="1">
    <location>
        <begin position="119"/>
        <end position="141"/>
    </location>
</feature>
<comment type="caution">
    <text evidence="3">The sequence shown here is derived from an EMBL/GenBank/DDBJ whole genome shotgun (WGS) entry which is preliminary data.</text>
</comment>
<dbReference type="RefSeq" id="WP_039334932.1">
    <property type="nucleotide sequence ID" value="NZ_JTJJ01000089.1"/>
</dbReference>
<accession>A0A0B1R0U9</accession>
<dbReference type="PROSITE" id="PS50206">
    <property type="entry name" value="RHODANESE_3"/>
    <property type="match status" value="1"/>
</dbReference>
<dbReference type="GO" id="GO:0004792">
    <property type="term" value="F:thiosulfate-cyanide sulfurtransferase activity"/>
    <property type="evidence" value="ECO:0007669"/>
    <property type="project" value="TreeGrafter"/>
</dbReference>
<evidence type="ECO:0000256" key="1">
    <source>
        <dbReference type="SAM" id="Phobius"/>
    </source>
</evidence>
<dbReference type="SUPFAM" id="SSF52821">
    <property type="entry name" value="Rhodanese/Cell cycle control phosphatase"/>
    <property type="match status" value="1"/>
</dbReference>